<dbReference type="Pfam" id="PF02518">
    <property type="entry name" value="HATPase_c"/>
    <property type="match status" value="1"/>
</dbReference>
<keyword evidence="6" id="KW-0175">Coiled coil</keyword>
<gene>
    <name evidence="9" type="ORF">H8923_04840</name>
</gene>
<feature type="domain" description="Histidine kinase" evidence="8">
    <location>
        <begin position="549"/>
        <end position="768"/>
    </location>
</feature>
<comment type="caution">
    <text evidence="9">The sequence shown here is derived from an EMBL/GenBank/DDBJ whole genome shotgun (WGS) entry which is preliminary data.</text>
</comment>
<dbReference type="Pfam" id="PF13188">
    <property type="entry name" value="PAS_8"/>
    <property type="match status" value="1"/>
</dbReference>
<name>A0ABR7JMC4_9FIRM</name>
<protein>
    <recommendedName>
        <fullName evidence="2">histidine kinase</fullName>
        <ecNumber evidence="2">2.7.13.3</ecNumber>
    </recommendedName>
</protein>
<evidence type="ECO:0000259" key="8">
    <source>
        <dbReference type="PROSITE" id="PS50109"/>
    </source>
</evidence>
<dbReference type="SUPFAM" id="SSF55785">
    <property type="entry name" value="PYP-like sensor domain (PAS domain)"/>
    <property type="match status" value="1"/>
</dbReference>
<evidence type="ECO:0000313" key="9">
    <source>
        <dbReference type="EMBL" id="MBC5996079.1"/>
    </source>
</evidence>
<dbReference type="Gene3D" id="1.10.287.130">
    <property type="match status" value="1"/>
</dbReference>
<dbReference type="InterPro" id="IPR005467">
    <property type="entry name" value="His_kinase_dom"/>
</dbReference>
<evidence type="ECO:0000256" key="3">
    <source>
        <dbReference type="ARBA" id="ARBA00022679"/>
    </source>
</evidence>
<organism evidence="9 10">
    <name type="scientific">Romboutsia faecis</name>
    <dbReference type="NCBI Taxonomy" id="2764597"/>
    <lineage>
        <taxon>Bacteria</taxon>
        <taxon>Bacillati</taxon>
        <taxon>Bacillota</taxon>
        <taxon>Clostridia</taxon>
        <taxon>Peptostreptococcales</taxon>
        <taxon>Peptostreptococcaceae</taxon>
        <taxon>Romboutsia</taxon>
    </lineage>
</organism>
<dbReference type="PROSITE" id="PS50109">
    <property type="entry name" value="HIS_KIN"/>
    <property type="match status" value="1"/>
</dbReference>
<keyword evidence="3" id="KW-0808">Transferase</keyword>
<evidence type="ECO:0000256" key="6">
    <source>
        <dbReference type="SAM" id="Coils"/>
    </source>
</evidence>
<dbReference type="Gene3D" id="3.30.565.10">
    <property type="entry name" value="Histidine kinase-like ATPase, C-terminal domain"/>
    <property type="match status" value="1"/>
</dbReference>
<evidence type="ECO:0000256" key="4">
    <source>
        <dbReference type="ARBA" id="ARBA00022777"/>
    </source>
</evidence>
<dbReference type="InterPro" id="IPR004358">
    <property type="entry name" value="Sig_transdc_His_kin-like_C"/>
</dbReference>
<feature type="transmembrane region" description="Helical" evidence="7">
    <location>
        <begin position="68"/>
        <end position="87"/>
    </location>
</feature>
<dbReference type="InterPro" id="IPR036097">
    <property type="entry name" value="HisK_dim/P_sf"/>
</dbReference>
<keyword evidence="10" id="KW-1185">Reference proteome</keyword>
<dbReference type="PRINTS" id="PR00344">
    <property type="entry name" value="BCTRLSENSOR"/>
</dbReference>
<feature type="coiled-coil region" evidence="6">
    <location>
        <begin position="135"/>
        <end position="193"/>
    </location>
</feature>
<dbReference type="InterPro" id="IPR003594">
    <property type="entry name" value="HATPase_dom"/>
</dbReference>
<dbReference type="RefSeq" id="WP_153924149.1">
    <property type="nucleotide sequence ID" value="NZ_JACRWE010000002.1"/>
</dbReference>
<feature type="transmembrane region" description="Helical" evidence="7">
    <location>
        <begin position="13"/>
        <end position="33"/>
    </location>
</feature>
<evidence type="ECO:0000256" key="1">
    <source>
        <dbReference type="ARBA" id="ARBA00000085"/>
    </source>
</evidence>
<evidence type="ECO:0000313" key="10">
    <source>
        <dbReference type="Proteomes" id="UP000609849"/>
    </source>
</evidence>
<dbReference type="InterPro" id="IPR036890">
    <property type="entry name" value="HATPase_C_sf"/>
</dbReference>
<dbReference type="PANTHER" id="PTHR43711">
    <property type="entry name" value="TWO-COMPONENT HISTIDINE KINASE"/>
    <property type="match status" value="1"/>
</dbReference>
<dbReference type="SUPFAM" id="SSF47384">
    <property type="entry name" value="Homodimeric domain of signal transducing histidine kinase"/>
    <property type="match status" value="1"/>
</dbReference>
<reference evidence="9 10" key="1">
    <citation type="submission" date="2020-08" db="EMBL/GenBank/DDBJ databases">
        <authorList>
            <person name="Liu C."/>
            <person name="Sun Q."/>
        </authorList>
    </citation>
    <scope>NUCLEOTIDE SEQUENCE [LARGE SCALE GENOMIC DNA]</scope>
    <source>
        <strain evidence="9 10">NSJ-18</strain>
    </source>
</reference>
<keyword evidence="7" id="KW-0472">Membrane</keyword>
<dbReference type="SUPFAM" id="SSF55874">
    <property type="entry name" value="ATPase domain of HSP90 chaperone/DNA topoisomerase II/histidine kinase"/>
    <property type="match status" value="1"/>
</dbReference>
<dbReference type="PANTHER" id="PTHR43711:SF26">
    <property type="entry name" value="SENSOR HISTIDINE KINASE RCSC"/>
    <property type="match status" value="1"/>
</dbReference>
<dbReference type="InterPro" id="IPR035965">
    <property type="entry name" value="PAS-like_dom_sf"/>
</dbReference>
<dbReference type="SMART" id="SM00387">
    <property type="entry name" value="HATPase_c"/>
    <property type="match status" value="1"/>
</dbReference>
<dbReference type="InterPro" id="IPR000014">
    <property type="entry name" value="PAS"/>
</dbReference>
<accession>A0ABR7JMC4</accession>
<keyword evidence="4 9" id="KW-0418">Kinase</keyword>
<dbReference type="EC" id="2.7.13.3" evidence="2"/>
<keyword evidence="5" id="KW-0902">Two-component regulatory system</keyword>
<evidence type="ECO:0000256" key="2">
    <source>
        <dbReference type="ARBA" id="ARBA00012438"/>
    </source>
</evidence>
<evidence type="ECO:0000256" key="5">
    <source>
        <dbReference type="ARBA" id="ARBA00023012"/>
    </source>
</evidence>
<feature type="transmembrane region" description="Helical" evidence="7">
    <location>
        <begin position="38"/>
        <end position="56"/>
    </location>
</feature>
<proteinExistence type="predicted"/>
<dbReference type="InterPro" id="IPR050736">
    <property type="entry name" value="Sensor_HK_Regulatory"/>
</dbReference>
<comment type="catalytic activity">
    <reaction evidence="1">
        <text>ATP + protein L-histidine = ADP + protein N-phospho-L-histidine.</text>
        <dbReference type="EC" id="2.7.13.3"/>
    </reaction>
</comment>
<dbReference type="EMBL" id="JACRWE010000002">
    <property type="protein sequence ID" value="MBC5996079.1"/>
    <property type="molecule type" value="Genomic_DNA"/>
</dbReference>
<keyword evidence="7" id="KW-1133">Transmembrane helix</keyword>
<dbReference type="Proteomes" id="UP000609849">
    <property type="component" value="Unassembled WGS sequence"/>
</dbReference>
<dbReference type="Gene3D" id="3.30.450.20">
    <property type="entry name" value="PAS domain"/>
    <property type="match status" value="2"/>
</dbReference>
<dbReference type="GO" id="GO:0016301">
    <property type="term" value="F:kinase activity"/>
    <property type="evidence" value="ECO:0007669"/>
    <property type="project" value="UniProtKB-KW"/>
</dbReference>
<feature type="transmembrane region" description="Helical" evidence="7">
    <location>
        <begin position="94"/>
        <end position="111"/>
    </location>
</feature>
<evidence type="ECO:0000256" key="7">
    <source>
        <dbReference type="SAM" id="Phobius"/>
    </source>
</evidence>
<keyword evidence="7" id="KW-0812">Transmembrane</keyword>
<sequence>MENIQEYMQILKLLNIIILISIIVLSAFMFFLYKNISFAIILLIHSIEIGVSIYYISYLSSNLINMDITYLISLMFITKVIILTLFYKKINFKRYLNFLLIVGYTLAVLSLSSGYEISMIISIILNILIVNLGIIDKIKNVKRNLNKNRHKLKLNRRYISKAITEMELQSNLKHNLNEKVKTLNNKIENTMETLNLPIFILNSEGDFIYGNREFEMFLKEDNIYSQEANIIAYLKKRIKNFDEMINSINSACNQIDKFININTYDDKVFKFICTLDVMNEETLKICILENITDDIKMKKGLKESEERYKKLMNILNDGVIIHTIDTVSYINDKALELFNIDKKMKKVLLIDDIKGNIIKKNRNSFIKNIDLVREGKEDKTINKIETEDGKIIEFMTTSITLNSTSMMLSIAIDITDFENAKNQLEESEKTYKLLLQNLPEGIVIIDKKTKVHTYRNKSMIKILKYIGSDRFNEIVKEYMKDENFGRFKKFSIKEDKNINLSMSITDSKEDDNLVCVVSILDNEYKAEQMIEKLNEMRDKYKFKTEFLYTISANLKRPINTIFEVNKILQNNKSKYDLKYIDNYARVVKQNSYRLKRLLNNIEEISKIENGILEMNYRRCDVVKFVENIVKLSREYSKDKNLEILFITNIQKKVILIDKDKIEKILLNLLSNSIKFTNNNGKIMVSINSNKEEVIISVEDTGVGIPNEKMDAIFENFEQVDTTLSRGAEGTGVGLALVKKLAYIHNAKINVYSKIGYGSKFELILENSKSNTMDEENEEYDNTDIEKIDIEFSDIYFDIGS</sequence>